<keyword evidence="4 7" id="KW-0732">Signal</keyword>
<gene>
    <name evidence="9" type="ORF">ACFPPB_02175</name>
</gene>
<dbReference type="Gene3D" id="3.40.630.10">
    <property type="entry name" value="Zn peptidases"/>
    <property type="match status" value="1"/>
</dbReference>
<keyword evidence="5" id="KW-0378">Hydrolase</keyword>
<keyword evidence="6" id="KW-0862">Zinc</keyword>
<evidence type="ECO:0000256" key="6">
    <source>
        <dbReference type="ARBA" id="ARBA00022833"/>
    </source>
</evidence>
<accession>A0ABW0STK7</accession>
<keyword evidence="2" id="KW-0645">Protease</keyword>
<evidence type="ECO:0000313" key="10">
    <source>
        <dbReference type="Proteomes" id="UP001596111"/>
    </source>
</evidence>
<evidence type="ECO:0000259" key="8">
    <source>
        <dbReference type="Pfam" id="PF04389"/>
    </source>
</evidence>
<dbReference type="Gene3D" id="3.50.30.30">
    <property type="match status" value="1"/>
</dbReference>
<feature type="chain" id="PRO_5046714023" evidence="7">
    <location>
        <begin position="22"/>
        <end position="569"/>
    </location>
</feature>
<dbReference type="EMBL" id="JBHSNG010000002">
    <property type="protein sequence ID" value="MFC5579928.1"/>
    <property type="molecule type" value="Genomic_DNA"/>
</dbReference>
<keyword evidence="1" id="KW-0031">Aminopeptidase</keyword>
<dbReference type="CDD" id="cd05660">
    <property type="entry name" value="M28_like_PA"/>
    <property type="match status" value="1"/>
</dbReference>
<evidence type="ECO:0000313" key="9">
    <source>
        <dbReference type="EMBL" id="MFC5579928.1"/>
    </source>
</evidence>
<feature type="signal peptide" evidence="7">
    <location>
        <begin position="1"/>
        <end position="21"/>
    </location>
</feature>
<dbReference type="InterPro" id="IPR045175">
    <property type="entry name" value="M28_fam"/>
</dbReference>
<dbReference type="SUPFAM" id="SSF53187">
    <property type="entry name" value="Zn-dependent exopeptidases"/>
    <property type="match status" value="1"/>
</dbReference>
<evidence type="ECO:0000256" key="3">
    <source>
        <dbReference type="ARBA" id="ARBA00022723"/>
    </source>
</evidence>
<feature type="domain" description="Peptidase M28" evidence="8">
    <location>
        <begin position="311"/>
        <end position="523"/>
    </location>
</feature>
<proteinExistence type="predicted"/>
<evidence type="ECO:0000256" key="4">
    <source>
        <dbReference type="ARBA" id="ARBA00022729"/>
    </source>
</evidence>
<dbReference type="InterPro" id="IPR007484">
    <property type="entry name" value="Peptidase_M28"/>
</dbReference>
<reference evidence="10" key="1">
    <citation type="journal article" date="2019" name="Int. J. Syst. Evol. Microbiol.">
        <title>The Global Catalogue of Microorganisms (GCM) 10K type strain sequencing project: providing services to taxonomists for standard genome sequencing and annotation.</title>
        <authorList>
            <consortium name="The Broad Institute Genomics Platform"/>
            <consortium name="The Broad Institute Genome Sequencing Center for Infectious Disease"/>
            <person name="Wu L."/>
            <person name="Ma J."/>
        </authorList>
    </citation>
    <scope>NUCLEOTIDE SEQUENCE [LARGE SCALE GENOMIC DNA]</scope>
    <source>
        <strain evidence="10">CGMCC 1.13587</strain>
    </source>
</reference>
<dbReference type="Pfam" id="PF04389">
    <property type="entry name" value="Peptidase_M28"/>
    <property type="match status" value="1"/>
</dbReference>
<evidence type="ECO:0000256" key="5">
    <source>
        <dbReference type="ARBA" id="ARBA00022801"/>
    </source>
</evidence>
<organism evidence="9 10">
    <name type="scientific">Rhodanobacter terrae</name>
    <dbReference type="NCBI Taxonomy" id="418647"/>
    <lineage>
        <taxon>Bacteria</taxon>
        <taxon>Pseudomonadati</taxon>
        <taxon>Pseudomonadota</taxon>
        <taxon>Gammaproteobacteria</taxon>
        <taxon>Lysobacterales</taxon>
        <taxon>Rhodanobacteraceae</taxon>
        <taxon>Rhodanobacter</taxon>
    </lineage>
</organism>
<name>A0ABW0STK7_9GAMM</name>
<evidence type="ECO:0000256" key="1">
    <source>
        <dbReference type="ARBA" id="ARBA00022438"/>
    </source>
</evidence>
<sequence>MRAMTTALLLAFAAGAGSLMAATPAVSNGPATAEVALAPQINAADFAQFDKTLASDAFGGRKPGTIGAQRTTDWLVAQFKRMGLQPGNHGSWYQPVPADSTELLNTKVTLDITAHGKPLKLAYRTDMMAQTLQAKALVDLKNSPVVFLGYGVDAPNWHWNDYRGVDVKGKTVVVLVNDPGFATGDPKLFSGRTMTYYGRWTYKYAEAALKGAAACFIVHTSDAAAGYPFSVLQNSGSGPQLSLPARVDPAPRLPVAGWLTRDAATRLFAAAGLDFGQLEKAAARPGFKPVPLDATASLSLRNKIGHLESKNVVAMVKGSTKPDEAVIYTAHWDHLGTDPTRKGHQVFSGAIDNGTGLTMLLELADAFAHQQTPPPRSVLFFMPTMEESGLLGSQYYAAKPVFPLDKTVADIAVDALPIIGRARDMTVIGKGQSQLEDMLADVLKTQGRVTSQETTPENGFYFRSDHFNFAKAGVPAMLASSGLDLLDGGKAAGEKAAEDYTAHRYHTPNDVFNPHWDYAGILEDTQALYELGRQLSQPGVWPQWYPDSPFRAARQAMMPSAEPGANAAK</sequence>
<dbReference type="PANTHER" id="PTHR12147">
    <property type="entry name" value="METALLOPEPTIDASE M28 FAMILY MEMBER"/>
    <property type="match status" value="1"/>
</dbReference>
<evidence type="ECO:0000256" key="2">
    <source>
        <dbReference type="ARBA" id="ARBA00022670"/>
    </source>
</evidence>
<dbReference type="PANTHER" id="PTHR12147:SF56">
    <property type="entry name" value="AMINOPEPTIDASE YDR415C-RELATED"/>
    <property type="match status" value="1"/>
</dbReference>
<protein>
    <submittedName>
        <fullName evidence="9">M28 family metallopeptidase</fullName>
    </submittedName>
</protein>
<evidence type="ECO:0000256" key="7">
    <source>
        <dbReference type="SAM" id="SignalP"/>
    </source>
</evidence>
<keyword evidence="3" id="KW-0479">Metal-binding</keyword>
<dbReference type="Proteomes" id="UP001596111">
    <property type="component" value="Unassembled WGS sequence"/>
</dbReference>
<keyword evidence="10" id="KW-1185">Reference proteome</keyword>
<comment type="caution">
    <text evidence="9">The sequence shown here is derived from an EMBL/GenBank/DDBJ whole genome shotgun (WGS) entry which is preliminary data.</text>
</comment>